<organism evidence="1 2">
    <name type="scientific">Candidatus Nitrohelix vancouverensis</name>
    <dbReference type="NCBI Taxonomy" id="2705534"/>
    <lineage>
        <taxon>Bacteria</taxon>
        <taxon>Pseudomonadati</taxon>
        <taxon>Nitrospinota/Tectimicrobiota group</taxon>
        <taxon>Nitrospinota</taxon>
        <taxon>Nitrospinia</taxon>
        <taxon>Nitrospinales</taxon>
        <taxon>Nitrospinaceae</taxon>
        <taxon>Candidatus Nitrohelix</taxon>
    </lineage>
</organism>
<dbReference type="AlphaFoldDB" id="A0A7T0C150"/>
<reference evidence="2" key="1">
    <citation type="submission" date="2020-02" db="EMBL/GenBank/DDBJ databases">
        <title>Genomic and physiological characterization of two novel Nitrospinaceae genera.</title>
        <authorList>
            <person name="Mueller A.J."/>
            <person name="Jung M.-Y."/>
            <person name="Strachan C.R."/>
            <person name="Herbold C.W."/>
            <person name="Kirkegaard R.H."/>
            <person name="Daims H."/>
        </authorList>
    </citation>
    <scope>NUCLEOTIDE SEQUENCE [LARGE SCALE GENOMIC DNA]</scope>
</reference>
<proteinExistence type="predicted"/>
<dbReference type="Proteomes" id="UP000594464">
    <property type="component" value="Chromosome"/>
</dbReference>
<dbReference type="KEGG" id="nva:G3M78_04205"/>
<accession>A0A7T0C150</accession>
<sequence length="121" mass="14260">MILIHVDELKEGMMVAEDIQDLHQRTLLAAGCQIQEKHRSIFKKWGILYVAIRKSDETPSQLKETKQTRYQLPEETPLPEIAKAELHCLQLFRYNNSKEPLIQQLFRGAVRHHMLNLKDRE</sequence>
<protein>
    <submittedName>
        <fullName evidence="1">Uncharacterized protein</fullName>
    </submittedName>
</protein>
<evidence type="ECO:0000313" key="1">
    <source>
        <dbReference type="EMBL" id="QPJ64634.1"/>
    </source>
</evidence>
<evidence type="ECO:0000313" key="2">
    <source>
        <dbReference type="Proteomes" id="UP000594464"/>
    </source>
</evidence>
<name>A0A7T0C150_9BACT</name>
<dbReference type="EMBL" id="CP048620">
    <property type="protein sequence ID" value="QPJ64634.1"/>
    <property type="molecule type" value="Genomic_DNA"/>
</dbReference>
<gene>
    <name evidence="1" type="ORF">G3M78_04205</name>
</gene>